<reference evidence="2 3" key="1">
    <citation type="submission" date="2019-12" db="EMBL/GenBank/DDBJ databases">
        <title>Comparative genomics gives insights into the taxonomy of the Azoarcus-Aromatoleum group and reveals separate origins of nif in the plant-associated Azoarcus and non-plant-associated Aromatoleum sub-groups.</title>
        <authorList>
            <person name="Lafos M."/>
            <person name="Maluk M."/>
            <person name="Batista M."/>
            <person name="Junghare M."/>
            <person name="Carmona M."/>
            <person name="Faoro H."/>
            <person name="Cruz L.M."/>
            <person name="Battistoni F."/>
            <person name="De Souza E."/>
            <person name="Pedrosa F."/>
            <person name="Chen W.-M."/>
            <person name="Poole P.S."/>
            <person name="Dixon R.A."/>
            <person name="James E.K."/>
        </authorList>
    </citation>
    <scope>NUCLEOTIDE SEQUENCE [LARGE SCALE GENOMIC DNA]</scope>
    <source>
        <strain evidence="2 3">T</strain>
    </source>
</reference>
<dbReference type="EMBL" id="WTVS01000123">
    <property type="protein sequence ID" value="NMG01036.1"/>
    <property type="molecule type" value="Genomic_DNA"/>
</dbReference>
<dbReference type="PANTHER" id="PTHR36109:SF2">
    <property type="entry name" value="MEMBRANE PROTEIN"/>
    <property type="match status" value="1"/>
</dbReference>
<proteinExistence type="predicted"/>
<keyword evidence="3" id="KW-1185">Reference proteome</keyword>
<gene>
    <name evidence="2" type="ORF">GPA27_27070</name>
</gene>
<feature type="transmembrane region" description="Helical" evidence="1">
    <location>
        <begin position="65"/>
        <end position="89"/>
    </location>
</feature>
<keyword evidence="1" id="KW-0812">Transmembrane</keyword>
<dbReference type="PANTHER" id="PTHR36109">
    <property type="entry name" value="MEMBRANE PROTEIN-RELATED"/>
    <property type="match status" value="1"/>
</dbReference>
<feature type="transmembrane region" description="Helical" evidence="1">
    <location>
        <begin position="95"/>
        <end position="117"/>
    </location>
</feature>
<dbReference type="RefSeq" id="WP_211165275.1">
    <property type="nucleotide sequence ID" value="NZ_WTVS01000123.1"/>
</dbReference>
<evidence type="ECO:0000256" key="1">
    <source>
        <dbReference type="SAM" id="Phobius"/>
    </source>
</evidence>
<protein>
    <submittedName>
        <fullName evidence="2">DUF1269 domain-containing protein</fullName>
    </submittedName>
</protein>
<evidence type="ECO:0000313" key="3">
    <source>
        <dbReference type="Proteomes" id="UP000634522"/>
    </source>
</evidence>
<sequence length="172" mass="18182">MLGLKRLYFLLPDVETARRIVDELLLAHVPYEHVHVLARRNTPLEELPEASVAQKTDLVPAIERGLAVGGSVGALAGLVAVAFPLAGVVAAGGAILFGALGGAGFGAWVSAMVGVSVPNSRLERFEKAIGDGMLLMMVDVPKDRVADFEDMIRQHHPEADIEGADPTIPAFP</sequence>
<keyword evidence="1" id="KW-0472">Membrane</keyword>
<organism evidence="2 3">
    <name type="scientific">Aromatoleum toluolicum</name>
    <dbReference type="NCBI Taxonomy" id="90060"/>
    <lineage>
        <taxon>Bacteria</taxon>
        <taxon>Pseudomonadati</taxon>
        <taxon>Pseudomonadota</taxon>
        <taxon>Betaproteobacteria</taxon>
        <taxon>Rhodocyclales</taxon>
        <taxon>Rhodocyclaceae</taxon>
        <taxon>Aromatoleum</taxon>
    </lineage>
</organism>
<keyword evidence="1" id="KW-1133">Transmembrane helix</keyword>
<evidence type="ECO:0000313" key="2">
    <source>
        <dbReference type="EMBL" id="NMG01036.1"/>
    </source>
</evidence>
<dbReference type="InterPro" id="IPR052948">
    <property type="entry name" value="Low_temp-induced_all0457"/>
</dbReference>
<name>A0ABX1NPI4_9RHOO</name>
<accession>A0ABX1NPI4</accession>
<dbReference type="Proteomes" id="UP000634522">
    <property type="component" value="Unassembled WGS sequence"/>
</dbReference>
<comment type="caution">
    <text evidence="2">The sequence shown here is derived from an EMBL/GenBank/DDBJ whole genome shotgun (WGS) entry which is preliminary data.</text>
</comment>